<dbReference type="GO" id="GO:0019646">
    <property type="term" value="P:aerobic electron transport chain"/>
    <property type="evidence" value="ECO:0007669"/>
    <property type="project" value="InterPro"/>
</dbReference>
<keyword evidence="3" id="KW-0813">Transport</keyword>
<evidence type="ECO:0000256" key="5">
    <source>
        <dbReference type="ARBA" id="ARBA00022617"/>
    </source>
</evidence>
<keyword evidence="6 13" id="KW-0812">Transmembrane</keyword>
<sequence>KHQPVKIAAIEGHWENTPGEPTPLTLVGWPDMEAERTRYALEIPALGSLILTHSLDKQVPALKDYPKEDRPNSTVVFWSFRLMVGMGVLMIFLGLASLWLRYRRRLYHSRPFMHFALWMGPSGLIAILAGWVTTEVGRQPWVVYGLLRTRDAVSAHSTLQMSISLLAFFVVYSLVFGVGYIYMIRLIQKGPQPAETPTAETDGRPARPISAVGESLEQEKRE</sequence>
<dbReference type="EMBL" id="AAGKHU010000103">
    <property type="protein sequence ID" value="EBP0013275.1"/>
    <property type="molecule type" value="Genomic_DNA"/>
</dbReference>
<organism evidence="14">
    <name type="scientific">Salmonella enterica</name>
    <name type="common">Salmonella choleraesuis</name>
    <dbReference type="NCBI Taxonomy" id="28901"/>
    <lineage>
        <taxon>Bacteria</taxon>
        <taxon>Pseudomonadati</taxon>
        <taxon>Pseudomonadota</taxon>
        <taxon>Gammaproteobacteria</taxon>
        <taxon>Enterobacterales</taxon>
        <taxon>Enterobacteriaceae</taxon>
        <taxon>Salmonella</taxon>
    </lineage>
</organism>
<feature type="transmembrane region" description="Helical" evidence="13">
    <location>
        <begin position="112"/>
        <end position="132"/>
    </location>
</feature>
<protein>
    <submittedName>
        <fullName evidence="14">Cytochrome ubiquinol oxidase subunit I</fullName>
    </submittedName>
</protein>
<evidence type="ECO:0000256" key="4">
    <source>
        <dbReference type="ARBA" id="ARBA00022475"/>
    </source>
</evidence>
<reference evidence="14" key="1">
    <citation type="submission" date="2018-07" db="EMBL/GenBank/DDBJ databases">
        <authorList>
            <consortium name="GenomeTrakr network: Whole genome sequencing for foodborne pathogen traceback"/>
        </authorList>
    </citation>
    <scope>NUCLEOTIDE SEQUENCE</scope>
    <source>
        <strain evidence="14">CFSAN018538</strain>
    </source>
</reference>
<evidence type="ECO:0000256" key="1">
    <source>
        <dbReference type="ARBA" id="ARBA00004651"/>
    </source>
</evidence>
<keyword evidence="4" id="KW-1003">Cell membrane</keyword>
<keyword evidence="11 13" id="KW-0472">Membrane</keyword>
<dbReference type="Pfam" id="PF01654">
    <property type="entry name" value="Cyt_bd_oxida_I"/>
    <property type="match status" value="1"/>
</dbReference>
<feature type="region of interest" description="Disordered" evidence="12">
    <location>
        <begin position="192"/>
        <end position="222"/>
    </location>
</feature>
<keyword evidence="5" id="KW-0349">Heme</keyword>
<gene>
    <name evidence="14" type="ORF">HX37_21305</name>
</gene>
<evidence type="ECO:0000256" key="7">
    <source>
        <dbReference type="ARBA" id="ARBA00022723"/>
    </source>
</evidence>
<feature type="transmembrane region" description="Helical" evidence="13">
    <location>
        <begin position="163"/>
        <end position="183"/>
    </location>
</feature>
<name>A0A5U2F8R5_SALER</name>
<keyword evidence="9 13" id="KW-1133">Transmembrane helix</keyword>
<dbReference type="PANTHER" id="PTHR30365">
    <property type="entry name" value="CYTOCHROME D UBIQUINOL OXIDASE"/>
    <property type="match status" value="1"/>
</dbReference>
<evidence type="ECO:0000256" key="10">
    <source>
        <dbReference type="ARBA" id="ARBA00023004"/>
    </source>
</evidence>
<keyword evidence="7" id="KW-0479">Metal-binding</keyword>
<evidence type="ECO:0000256" key="13">
    <source>
        <dbReference type="SAM" id="Phobius"/>
    </source>
</evidence>
<evidence type="ECO:0000256" key="2">
    <source>
        <dbReference type="ARBA" id="ARBA00009819"/>
    </source>
</evidence>
<evidence type="ECO:0000256" key="3">
    <source>
        <dbReference type="ARBA" id="ARBA00022448"/>
    </source>
</evidence>
<dbReference type="AlphaFoldDB" id="A0A5U2F8R5"/>
<evidence type="ECO:0000313" key="14">
    <source>
        <dbReference type="EMBL" id="EBP0013275.1"/>
    </source>
</evidence>
<keyword evidence="10" id="KW-0408">Iron</keyword>
<dbReference type="PANTHER" id="PTHR30365:SF14">
    <property type="entry name" value="CYTOCHROME BD MENAQUINOL OXIDASE SUBUNIT I-RELATED"/>
    <property type="match status" value="1"/>
</dbReference>
<dbReference type="GO" id="GO:0070069">
    <property type="term" value="C:cytochrome complex"/>
    <property type="evidence" value="ECO:0007669"/>
    <property type="project" value="InterPro"/>
</dbReference>
<proteinExistence type="inferred from homology"/>
<evidence type="ECO:0000256" key="9">
    <source>
        <dbReference type="ARBA" id="ARBA00022989"/>
    </source>
</evidence>
<evidence type="ECO:0000256" key="12">
    <source>
        <dbReference type="SAM" id="MobiDB-lite"/>
    </source>
</evidence>
<dbReference type="GO" id="GO:0046872">
    <property type="term" value="F:metal ion binding"/>
    <property type="evidence" value="ECO:0007669"/>
    <property type="project" value="UniProtKB-KW"/>
</dbReference>
<comment type="caution">
    <text evidence="14">The sequence shown here is derived from an EMBL/GenBank/DDBJ whole genome shotgun (WGS) entry which is preliminary data.</text>
</comment>
<dbReference type="InterPro" id="IPR002585">
    <property type="entry name" value="Cyt-d_ubiquinol_oxidase_su_1"/>
</dbReference>
<dbReference type="GO" id="GO:0005886">
    <property type="term" value="C:plasma membrane"/>
    <property type="evidence" value="ECO:0007669"/>
    <property type="project" value="UniProtKB-SubCell"/>
</dbReference>
<evidence type="ECO:0000256" key="8">
    <source>
        <dbReference type="ARBA" id="ARBA00022982"/>
    </source>
</evidence>
<evidence type="ECO:0000256" key="11">
    <source>
        <dbReference type="ARBA" id="ARBA00023136"/>
    </source>
</evidence>
<comment type="similarity">
    <text evidence="2">Belongs to the cytochrome ubiquinol oxidase subunit 1 family.</text>
</comment>
<dbReference type="GO" id="GO:0009055">
    <property type="term" value="F:electron transfer activity"/>
    <property type="evidence" value="ECO:0007669"/>
    <property type="project" value="InterPro"/>
</dbReference>
<dbReference type="GO" id="GO:0016682">
    <property type="term" value="F:oxidoreductase activity, acting on diphenols and related substances as donors, oxygen as acceptor"/>
    <property type="evidence" value="ECO:0007669"/>
    <property type="project" value="TreeGrafter"/>
</dbReference>
<feature type="transmembrane region" description="Helical" evidence="13">
    <location>
        <begin position="75"/>
        <end position="100"/>
    </location>
</feature>
<evidence type="ECO:0000256" key="6">
    <source>
        <dbReference type="ARBA" id="ARBA00022692"/>
    </source>
</evidence>
<comment type="subcellular location">
    <subcellularLocation>
        <location evidence="1">Cell membrane</location>
        <topology evidence="1">Multi-pass membrane protein</topology>
    </subcellularLocation>
</comment>
<feature type="non-terminal residue" evidence="14">
    <location>
        <position position="1"/>
    </location>
</feature>
<dbReference type="GO" id="GO:0020037">
    <property type="term" value="F:heme binding"/>
    <property type="evidence" value="ECO:0007669"/>
    <property type="project" value="TreeGrafter"/>
</dbReference>
<accession>A0A5U2F8R5</accession>
<keyword evidence="8" id="KW-0249">Electron transport</keyword>